<name>A0AAD3CMH8_9STRA</name>
<dbReference type="InterPro" id="IPR050352">
    <property type="entry name" value="ABCG_transporters"/>
</dbReference>
<dbReference type="InterPro" id="IPR003593">
    <property type="entry name" value="AAA+_ATPase"/>
</dbReference>
<evidence type="ECO:0000256" key="8">
    <source>
        <dbReference type="SAM" id="Phobius"/>
    </source>
</evidence>
<dbReference type="EMBL" id="BLLK01000029">
    <property type="protein sequence ID" value="GFH48652.1"/>
    <property type="molecule type" value="Genomic_DNA"/>
</dbReference>
<keyword evidence="5" id="KW-0067">ATP-binding</keyword>
<feature type="domain" description="ABC transporter" evidence="9">
    <location>
        <begin position="40"/>
        <end position="289"/>
    </location>
</feature>
<dbReference type="PANTHER" id="PTHR48041:SF139">
    <property type="entry name" value="PROTEIN SCARLET"/>
    <property type="match status" value="1"/>
</dbReference>
<dbReference type="InterPro" id="IPR003439">
    <property type="entry name" value="ABC_transporter-like_ATP-bd"/>
</dbReference>
<dbReference type="GO" id="GO:0140359">
    <property type="term" value="F:ABC-type transporter activity"/>
    <property type="evidence" value="ECO:0007669"/>
    <property type="project" value="InterPro"/>
</dbReference>
<keyword evidence="6 8" id="KW-1133">Transmembrane helix</keyword>
<evidence type="ECO:0000259" key="9">
    <source>
        <dbReference type="PROSITE" id="PS50893"/>
    </source>
</evidence>
<feature type="transmembrane region" description="Helical" evidence="8">
    <location>
        <begin position="472"/>
        <end position="490"/>
    </location>
</feature>
<comment type="subcellular location">
    <subcellularLocation>
        <location evidence="1">Membrane</location>
        <topology evidence="1">Multi-pass membrane protein</topology>
    </subcellularLocation>
</comment>
<dbReference type="AlphaFoldDB" id="A0AAD3CMH8"/>
<evidence type="ECO:0000256" key="4">
    <source>
        <dbReference type="ARBA" id="ARBA00022741"/>
    </source>
</evidence>
<evidence type="ECO:0000313" key="10">
    <source>
        <dbReference type="EMBL" id="GFH48652.1"/>
    </source>
</evidence>
<dbReference type="GO" id="GO:0016020">
    <property type="term" value="C:membrane"/>
    <property type="evidence" value="ECO:0007669"/>
    <property type="project" value="UniProtKB-SubCell"/>
</dbReference>
<dbReference type="Proteomes" id="UP001054902">
    <property type="component" value="Unassembled WGS sequence"/>
</dbReference>
<evidence type="ECO:0000256" key="5">
    <source>
        <dbReference type="ARBA" id="ARBA00022840"/>
    </source>
</evidence>
<dbReference type="SMART" id="SM00382">
    <property type="entry name" value="AAA"/>
    <property type="match status" value="1"/>
</dbReference>
<dbReference type="GO" id="GO:0016887">
    <property type="term" value="F:ATP hydrolysis activity"/>
    <property type="evidence" value="ECO:0007669"/>
    <property type="project" value="InterPro"/>
</dbReference>
<dbReference type="GO" id="GO:0005524">
    <property type="term" value="F:ATP binding"/>
    <property type="evidence" value="ECO:0007669"/>
    <property type="project" value="UniProtKB-KW"/>
</dbReference>
<keyword evidence="3 8" id="KW-0812">Transmembrane</keyword>
<dbReference type="InterPro" id="IPR027417">
    <property type="entry name" value="P-loop_NTPase"/>
</dbReference>
<dbReference type="Pfam" id="PF19055">
    <property type="entry name" value="ABC2_membrane_7"/>
    <property type="match status" value="1"/>
</dbReference>
<accession>A0AAD3CMH8</accession>
<reference evidence="10 11" key="1">
    <citation type="journal article" date="2021" name="Sci. Rep.">
        <title>The genome of the diatom Chaetoceros tenuissimus carries an ancient integrated fragment of an extant virus.</title>
        <authorList>
            <person name="Hongo Y."/>
            <person name="Kimura K."/>
            <person name="Takaki Y."/>
            <person name="Yoshida Y."/>
            <person name="Baba S."/>
            <person name="Kobayashi G."/>
            <person name="Nagasaki K."/>
            <person name="Hano T."/>
            <person name="Tomaru Y."/>
        </authorList>
    </citation>
    <scope>NUCLEOTIDE SEQUENCE [LARGE SCALE GENOMIC DNA]</scope>
    <source>
        <strain evidence="10 11">NIES-3715</strain>
    </source>
</reference>
<evidence type="ECO:0000313" key="11">
    <source>
        <dbReference type="Proteomes" id="UP001054902"/>
    </source>
</evidence>
<feature type="transmembrane region" description="Helical" evidence="8">
    <location>
        <begin position="530"/>
        <end position="551"/>
    </location>
</feature>
<dbReference type="InterPro" id="IPR043926">
    <property type="entry name" value="ABCG_dom"/>
</dbReference>
<keyword evidence="7 8" id="KW-0472">Membrane</keyword>
<feature type="transmembrane region" description="Helical" evidence="8">
    <location>
        <begin position="384"/>
        <end position="402"/>
    </location>
</feature>
<dbReference type="InterPro" id="IPR013525">
    <property type="entry name" value="ABC2_TM"/>
</dbReference>
<keyword evidence="11" id="KW-1185">Reference proteome</keyword>
<dbReference type="Pfam" id="PF00005">
    <property type="entry name" value="ABC_tran"/>
    <property type="match status" value="1"/>
</dbReference>
<sequence>MSVEVVESNEEFEMTAKKPHMQASFLGADDPFHPREGKRLTWTNVNMAVSTKKNGTKDLLKNVWGESPAKEITAIMGPSGAGKTSLLNILAGRTRSKGNLAVTADVRLNNYSVDPTSLEVRKQIAFVAQDDSLQITATPREAIRFSAKLRLPKKTTEREIETLTTKMLESLGLTHCADTYIGGALLKGISGGERKRTSVGVELVTKPAIVFLDEPTSGLDSFSATQVIDLLHKVANAGTSVLFTVHQPSSEVFNSFNHLILLNKGEVMYQGSVAKVPTTFEICKHPLPPNYNPADWIMTVAQKHPVEQLKSDGLFQADKRVLGAALEGGKDGHDALGFTAHSSKQVDLGKESNLVDMSPPGFLTQAKLLFMREMKNLARDKASVGARFGITIFLNLLFGVIFKDVGRSSNADFTNSQSHFGALIMVQLSALFGSAQPALFAIPEERPVFLREYSTDHYGVPAYFLNRLTVEALLTFLQMLVAQCLNFFLIGFQSNFFLLLAITYALAMASTALAVLLGCYIEDGKMAQEFLPLLFVPQMLFAGFFVAIHLLPEWMQWVQYICSLTFGVRLGLLAEFEGCTSDADALIASNCSKILSNVNADPSEKWWYWLILVVLFVVLRLAALWVLKNKASSFY</sequence>
<feature type="transmembrane region" description="Helical" evidence="8">
    <location>
        <begin position="496"/>
        <end position="518"/>
    </location>
</feature>
<proteinExistence type="predicted"/>
<keyword evidence="2" id="KW-0813">Transport</keyword>
<evidence type="ECO:0000256" key="1">
    <source>
        <dbReference type="ARBA" id="ARBA00004141"/>
    </source>
</evidence>
<dbReference type="PROSITE" id="PS50893">
    <property type="entry name" value="ABC_TRANSPORTER_2"/>
    <property type="match status" value="1"/>
</dbReference>
<evidence type="ECO:0000256" key="2">
    <source>
        <dbReference type="ARBA" id="ARBA00022448"/>
    </source>
</evidence>
<evidence type="ECO:0000256" key="7">
    <source>
        <dbReference type="ARBA" id="ARBA00023136"/>
    </source>
</evidence>
<organism evidence="10 11">
    <name type="scientific">Chaetoceros tenuissimus</name>
    <dbReference type="NCBI Taxonomy" id="426638"/>
    <lineage>
        <taxon>Eukaryota</taxon>
        <taxon>Sar</taxon>
        <taxon>Stramenopiles</taxon>
        <taxon>Ochrophyta</taxon>
        <taxon>Bacillariophyta</taxon>
        <taxon>Coscinodiscophyceae</taxon>
        <taxon>Chaetocerotophycidae</taxon>
        <taxon>Chaetocerotales</taxon>
        <taxon>Chaetocerotaceae</taxon>
        <taxon>Chaetoceros</taxon>
    </lineage>
</organism>
<dbReference type="Pfam" id="PF01061">
    <property type="entry name" value="ABC2_membrane"/>
    <property type="match status" value="1"/>
</dbReference>
<evidence type="ECO:0000256" key="6">
    <source>
        <dbReference type="ARBA" id="ARBA00022989"/>
    </source>
</evidence>
<evidence type="ECO:0000256" key="3">
    <source>
        <dbReference type="ARBA" id="ARBA00022692"/>
    </source>
</evidence>
<dbReference type="PANTHER" id="PTHR48041">
    <property type="entry name" value="ABC TRANSPORTER G FAMILY MEMBER 28"/>
    <property type="match status" value="1"/>
</dbReference>
<gene>
    <name evidence="10" type="ORF">CTEN210_05128</name>
</gene>
<protein>
    <recommendedName>
        <fullName evidence="9">ABC transporter domain-containing protein</fullName>
    </recommendedName>
</protein>
<dbReference type="SUPFAM" id="SSF52540">
    <property type="entry name" value="P-loop containing nucleoside triphosphate hydrolases"/>
    <property type="match status" value="1"/>
</dbReference>
<dbReference type="Gene3D" id="3.40.50.300">
    <property type="entry name" value="P-loop containing nucleotide triphosphate hydrolases"/>
    <property type="match status" value="1"/>
</dbReference>
<comment type="caution">
    <text evidence="10">The sequence shown here is derived from an EMBL/GenBank/DDBJ whole genome shotgun (WGS) entry which is preliminary data.</text>
</comment>
<keyword evidence="4" id="KW-0547">Nucleotide-binding</keyword>
<feature type="transmembrane region" description="Helical" evidence="8">
    <location>
        <begin position="606"/>
        <end position="627"/>
    </location>
</feature>